<dbReference type="AlphaFoldDB" id="A0A2C5Z4W4"/>
<name>A0A2C5Z4W4_9HYPO</name>
<gene>
    <name evidence="2" type="ORF">CDD80_2765</name>
</gene>
<sequence>MRPTEIADSDASSEASPPPAPDAEPPAHEKIAIELPARSSDGATTSTDPAFFQTVFDEQNEAACRGGSGE</sequence>
<keyword evidence="3" id="KW-1185">Reference proteome</keyword>
<feature type="region of interest" description="Disordered" evidence="1">
    <location>
        <begin position="1"/>
        <end position="29"/>
    </location>
</feature>
<organism evidence="2 3">
    <name type="scientific">Ophiocordyceps camponoti-rufipedis</name>
    <dbReference type="NCBI Taxonomy" id="2004952"/>
    <lineage>
        <taxon>Eukaryota</taxon>
        <taxon>Fungi</taxon>
        <taxon>Dikarya</taxon>
        <taxon>Ascomycota</taxon>
        <taxon>Pezizomycotina</taxon>
        <taxon>Sordariomycetes</taxon>
        <taxon>Hypocreomycetidae</taxon>
        <taxon>Hypocreales</taxon>
        <taxon>Ophiocordycipitaceae</taxon>
        <taxon>Ophiocordyceps</taxon>
    </lineage>
</organism>
<evidence type="ECO:0000256" key="1">
    <source>
        <dbReference type="SAM" id="MobiDB-lite"/>
    </source>
</evidence>
<dbReference type="OrthoDB" id="5404794at2759"/>
<protein>
    <submittedName>
        <fullName evidence="2">Uncharacterized protein</fullName>
    </submittedName>
</protein>
<proteinExistence type="predicted"/>
<accession>A0A2C5Z4W4</accession>
<dbReference type="EMBL" id="NJES01000247">
    <property type="protein sequence ID" value="PHH74883.1"/>
    <property type="molecule type" value="Genomic_DNA"/>
</dbReference>
<comment type="caution">
    <text evidence="2">The sequence shown here is derived from an EMBL/GenBank/DDBJ whole genome shotgun (WGS) entry which is preliminary data.</text>
</comment>
<dbReference type="Proteomes" id="UP000226431">
    <property type="component" value="Unassembled WGS sequence"/>
</dbReference>
<evidence type="ECO:0000313" key="2">
    <source>
        <dbReference type="EMBL" id="PHH74883.1"/>
    </source>
</evidence>
<reference evidence="2 3" key="1">
    <citation type="submission" date="2017-06" db="EMBL/GenBank/DDBJ databases">
        <title>Ant-infecting Ophiocordyceps genomes reveal a high diversity of potential behavioral manipulation genes and a possible major role for enterotoxins.</title>
        <authorList>
            <person name="De Bekker C."/>
            <person name="Evans H.C."/>
            <person name="Brachmann A."/>
            <person name="Hughes D.P."/>
        </authorList>
    </citation>
    <scope>NUCLEOTIDE SEQUENCE [LARGE SCALE GENOMIC DNA]</scope>
    <source>
        <strain evidence="2 3">Map16</strain>
    </source>
</reference>
<evidence type="ECO:0000313" key="3">
    <source>
        <dbReference type="Proteomes" id="UP000226431"/>
    </source>
</evidence>